<comment type="caution">
    <text evidence="1">The sequence shown here is derived from an EMBL/GenBank/DDBJ whole genome shotgun (WGS) entry which is preliminary data.</text>
</comment>
<feature type="non-terminal residue" evidence="1">
    <location>
        <position position="102"/>
    </location>
</feature>
<evidence type="ECO:0000313" key="1">
    <source>
        <dbReference type="EMBL" id="PKZ40650.1"/>
    </source>
</evidence>
<proteinExistence type="predicted"/>
<dbReference type="AlphaFoldDB" id="A0A2I1P7P5"/>
<name>A0A2I1P7P5_9MICO</name>
<gene>
    <name evidence="1" type="ORF">CYJ76_12010</name>
</gene>
<feature type="non-terminal residue" evidence="1">
    <location>
        <position position="1"/>
    </location>
</feature>
<evidence type="ECO:0000313" key="2">
    <source>
        <dbReference type="Proteomes" id="UP000234206"/>
    </source>
</evidence>
<reference evidence="1 2" key="1">
    <citation type="submission" date="2017-12" db="EMBL/GenBank/DDBJ databases">
        <title>Phylogenetic diversity of female urinary microbiome.</title>
        <authorList>
            <person name="Thomas-White K."/>
            <person name="Wolfe A.J."/>
        </authorList>
    </citation>
    <scope>NUCLEOTIDE SEQUENCE [LARGE SCALE GENOMIC DNA]</scope>
    <source>
        <strain evidence="1 2">UMB1298</strain>
    </source>
</reference>
<organism evidence="1 2">
    <name type="scientific">Kytococcus schroeteri</name>
    <dbReference type="NCBI Taxonomy" id="138300"/>
    <lineage>
        <taxon>Bacteria</taxon>
        <taxon>Bacillati</taxon>
        <taxon>Actinomycetota</taxon>
        <taxon>Actinomycetes</taxon>
        <taxon>Micrococcales</taxon>
        <taxon>Kytococcaceae</taxon>
        <taxon>Kytococcus</taxon>
    </lineage>
</organism>
<dbReference type="EMBL" id="PKIZ01000165">
    <property type="protein sequence ID" value="PKZ40650.1"/>
    <property type="molecule type" value="Genomic_DNA"/>
</dbReference>
<protein>
    <submittedName>
        <fullName evidence="1">Uncharacterized protein</fullName>
    </submittedName>
</protein>
<keyword evidence="2" id="KW-1185">Reference proteome</keyword>
<dbReference type="Proteomes" id="UP000234206">
    <property type="component" value="Unassembled WGS sequence"/>
</dbReference>
<accession>A0A2I1P7P5</accession>
<dbReference type="OrthoDB" id="9807790at2"/>
<sequence length="102" mass="10994">DALKDSVQRSHDEQLQGMLAAHPHPQALWTHVHTGTDVTSEPGVVRIGTAVQTPDDPLEVPVNAPPEDLEPVSAMSLREVALRYATIEAPVSVELASFHCIV</sequence>